<sequence>MKTRRSRANKPRTLPSHWTPEQALAVFEAVEYLRDSLWARYGPHIQQAWREQLMTTDDSLEFESGEPF</sequence>
<dbReference type="Proteomes" id="UP001209701">
    <property type="component" value="Unassembled WGS sequence"/>
</dbReference>
<evidence type="ECO:0000313" key="2">
    <source>
        <dbReference type="Proteomes" id="UP001209701"/>
    </source>
</evidence>
<comment type="caution">
    <text evidence="1">The sequence shown here is derived from an EMBL/GenBank/DDBJ whole genome shotgun (WGS) entry which is preliminary data.</text>
</comment>
<name>A0ABT2YGB6_9BURK</name>
<proteinExistence type="predicted"/>
<dbReference type="EMBL" id="JAJIRN010000005">
    <property type="protein sequence ID" value="MCV2369073.1"/>
    <property type="molecule type" value="Genomic_DNA"/>
</dbReference>
<protein>
    <submittedName>
        <fullName evidence="1">Uncharacterized protein</fullName>
    </submittedName>
</protein>
<organism evidence="1 2">
    <name type="scientific">Roseateles oligotrophus</name>
    <dbReference type="NCBI Taxonomy" id="1769250"/>
    <lineage>
        <taxon>Bacteria</taxon>
        <taxon>Pseudomonadati</taxon>
        <taxon>Pseudomonadota</taxon>
        <taxon>Betaproteobacteria</taxon>
        <taxon>Burkholderiales</taxon>
        <taxon>Sphaerotilaceae</taxon>
        <taxon>Roseateles</taxon>
    </lineage>
</organism>
<evidence type="ECO:0000313" key="1">
    <source>
        <dbReference type="EMBL" id="MCV2369073.1"/>
    </source>
</evidence>
<accession>A0ABT2YGB6</accession>
<dbReference type="RefSeq" id="WP_263571655.1">
    <property type="nucleotide sequence ID" value="NZ_JAJIRN010000005.1"/>
</dbReference>
<reference evidence="1 2" key="1">
    <citation type="submission" date="2021-11" db="EMBL/GenBank/DDBJ databases">
        <authorList>
            <person name="Liang Q."/>
            <person name="Mou H."/>
            <person name="Liu Z."/>
        </authorList>
    </citation>
    <scope>NUCLEOTIDE SEQUENCE [LARGE SCALE GENOMIC DNA]</scope>
    <source>
        <strain evidence="1 2">CHU3</strain>
    </source>
</reference>
<keyword evidence="2" id="KW-1185">Reference proteome</keyword>
<gene>
    <name evidence="1" type="ORF">LNV07_13375</name>
</gene>